<name>A0A1I1JPT1_9GAMM</name>
<dbReference type="InterPro" id="IPR009962">
    <property type="entry name" value="DUF1488"/>
</dbReference>
<protein>
    <recommendedName>
        <fullName evidence="3">DUF1488 domain-containing protein</fullName>
    </recommendedName>
</protein>
<dbReference type="RefSeq" id="WP_091983003.1">
    <property type="nucleotide sequence ID" value="NZ_FOLO01000010.1"/>
</dbReference>
<dbReference type="STRING" id="1123010.SAMN02745724_01836"/>
<dbReference type="Pfam" id="PF07369">
    <property type="entry name" value="DUF1488"/>
    <property type="match status" value="1"/>
</dbReference>
<gene>
    <name evidence="1" type="ORF">SAMN02745724_01836</name>
</gene>
<evidence type="ECO:0008006" key="3">
    <source>
        <dbReference type="Google" id="ProtNLM"/>
    </source>
</evidence>
<dbReference type="OrthoDB" id="6465020at2"/>
<dbReference type="Gene3D" id="3.30.160.140">
    <property type="entry name" value="Shew3726-like"/>
    <property type="match status" value="1"/>
</dbReference>
<dbReference type="InterPro" id="IPR036692">
    <property type="entry name" value="Shew3726-like_sf"/>
</dbReference>
<dbReference type="AlphaFoldDB" id="A0A1I1JPT1"/>
<sequence length="75" mass="8865">MNQAIQFVDRYTYIKARNVIQFEAIVSGMIVFCFVKYSGKDVNDYLDNNKFDLEELATELIEEEAYNEQGEIWIK</sequence>
<evidence type="ECO:0000313" key="1">
    <source>
        <dbReference type="EMBL" id="SFC50496.1"/>
    </source>
</evidence>
<keyword evidence="2" id="KW-1185">Reference proteome</keyword>
<evidence type="ECO:0000313" key="2">
    <source>
        <dbReference type="Proteomes" id="UP000198862"/>
    </source>
</evidence>
<proteinExistence type="predicted"/>
<reference evidence="1 2" key="1">
    <citation type="submission" date="2016-10" db="EMBL/GenBank/DDBJ databases">
        <authorList>
            <person name="de Groot N.N."/>
        </authorList>
    </citation>
    <scope>NUCLEOTIDE SEQUENCE [LARGE SCALE GENOMIC DNA]</scope>
    <source>
        <strain evidence="1 2">DSM 6059</strain>
    </source>
</reference>
<dbReference type="SUPFAM" id="SSF160272">
    <property type="entry name" value="Shew3726-like"/>
    <property type="match status" value="1"/>
</dbReference>
<dbReference type="EMBL" id="FOLO01000010">
    <property type="protein sequence ID" value="SFC50496.1"/>
    <property type="molecule type" value="Genomic_DNA"/>
</dbReference>
<dbReference type="Proteomes" id="UP000198862">
    <property type="component" value="Unassembled WGS sequence"/>
</dbReference>
<organism evidence="1 2">
    <name type="scientific">Pseudoalteromonas denitrificans DSM 6059</name>
    <dbReference type="NCBI Taxonomy" id="1123010"/>
    <lineage>
        <taxon>Bacteria</taxon>
        <taxon>Pseudomonadati</taxon>
        <taxon>Pseudomonadota</taxon>
        <taxon>Gammaproteobacteria</taxon>
        <taxon>Alteromonadales</taxon>
        <taxon>Pseudoalteromonadaceae</taxon>
        <taxon>Pseudoalteromonas</taxon>
    </lineage>
</organism>
<accession>A0A1I1JPT1</accession>